<proteinExistence type="predicted"/>
<dbReference type="OrthoDB" id="268400at2759"/>
<protein>
    <submittedName>
        <fullName evidence="2">Uncharacterized protein</fullName>
    </submittedName>
</protein>
<organism evidence="2 3">
    <name type="scientific">Cudoniella acicularis</name>
    <dbReference type="NCBI Taxonomy" id="354080"/>
    <lineage>
        <taxon>Eukaryota</taxon>
        <taxon>Fungi</taxon>
        <taxon>Dikarya</taxon>
        <taxon>Ascomycota</taxon>
        <taxon>Pezizomycotina</taxon>
        <taxon>Leotiomycetes</taxon>
        <taxon>Helotiales</taxon>
        <taxon>Tricladiaceae</taxon>
        <taxon>Cudoniella</taxon>
    </lineage>
</organism>
<dbReference type="EMBL" id="JAAMPI010000180">
    <property type="protein sequence ID" value="KAF4634504.1"/>
    <property type="molecule type" value="Genomic_DNA"/>
</dbReference>
<reference evidence="2 3" key="1">
    <citation type="submission" date="2020-03" db="EMBL/GenBank/DDBJ databases">
        <title>Draft Genome Sequence of Cudoniella acicularis.</title>
        <authorList>
            <person name="Buettner E."/>
            <person name="Kellner H."/>
        </authorList>
    </citation>
    <scope>NUCLEOTIDE SEQUENCE [LARGE SCALE GENOMIC DNA]</scope>
    <source>
        <strain evidence="2 3">DSM 108380</strain>
    </source>
</reference>
<evidence type="ECO:0000313" key="2">
    <source>
        <dbReference type="EMBL" id="KAF4634504.1"/>
    </source>
</evidence>
<evidence type="ECO:0000256" key="1">
    <source>
        <dbReference type="SAM" id="Phobius"/>
    </source>
</evidence>
<keyword evidence="3" id="KW-1185">Reference proteome</keyword>
<feature type="transmembrane region" description="Helical" evidence="1">
    <location>
        <begin position="149"/>
        <end position="170"/>
    </location>
</feature>
<accession>A0A8H4RR17</accession>
<dbReference type="SUPFAM" id="SSF103473">
    <property type="entry name" value="MFS general substrate transporter"/>
    <property type="match status" value="1"/>
</dbReference>
<keyword evidence="1" id="KW-0472">Membrane</keyword>
<gene>
    <name evidence="2" type="ORF">G7Y89_g3602</name>
</gene>
<evidence type="ECO:0000313" key="3">
    <source>
        <dbReference type="Proteomes" id="UP000566819"/>
    </source>
</evidence>
<dbReference type="AlphaFoldDB" id="A0A8H4RR17"/>
<feature type="transmembrane region" description="Helical" evidence="1">
    <location>
        <begin position="182"/>
        <end position="201"/>
    </location>
</feature>
<dbReference type="Proteomes" id="UP000566819">
    <property type="component" value="Unassembled WGS sequence"/>
</dbReference>
<feature type="transmembrane region" description="Helical" evidence="1">
    <location>
        <begin position="114"/>
        <end position="137"/>
    </location>
</feature>
<sequence length="275" mass="31182">MTNQTIEISPKGSTTKQEEFLVYYISFEHNPNIQLQKFLRFGSTSVPHNSEEVVKASDNNMSSTYSTPSNKYASCDLSGSVYLIDGNGQMPSLPIPLHSPRDPLNWAAFKRTRAFLTLVFFSIVGLVLMQGLSLMFVELAKEFKPDRPHAIAMMWSLVGFFTLGLFSLVPQMASSGTNWRTFYYYWSIPTIVTVLLAFFFYPETYFLRPAVAFNGHVLVQSSTEKVKIYEDWEQVPGGKILPGAPSKTRLHGFLKELRFWGTTRGGWRAMLSCHL</sequence>
<name>A0A8H4RR17_9HELO</name>
<keyword evidence="1" id="KW-0812">Transmembrane</keyword>
<comment type="caution">
    <text evidence="2">The sequence shown here is derived from an EMBL/GenBank/DDBJ whole genome shotgun (WGS) entry which is preliminary data.</text>
</comment>
<dbReference type="InterPro" id="IPR036259">
    <property type="entry name" value="MFS_trans_sf"/>
</dbReference>
<keyword evidence="1" id="KW-1133">Transmembrane helix</keyword>